<dbReference type="InterPro" id="IPR010982">
    <property type="entry name" value="Lambda_DNA-bd_dom_sf"/>
</dbReference>
<dbReference type="OrthoDB" id="3782725at2"/>
<protein>
    <submittedName>
        <fullName evidence="1">XRE family transcriptional regulator</fullName>
    </submittedName>
</protein>
<accession>A0A4Q2R799</accession>
<organism evidence="1 2">
    <name type="scientific">Lichenibacterium ramalinae</name>
    <dbReference type="NCBI Taxonomy" id="2316527"/>
    <lineage>
        <taxon>Bacteria</taxon>
        <taxon>Pseudomonadati</taxon>
        <taxon>Pseudomonadota</taxon>
        <taxon>Alphaproteobacteria</taxon>
        <taxon>Hyphomicrobiales</taxon>
        <taxon>Lichenihabitantaceae</taxon>
        <taxon>Lichenibacterium</taxon>
    </lineage>
</organism>
<evidence type="ECO:0000313" key="1">
    <source>
        <dbReference type="EMBL" id="RYB01354.1"/>
    </source>
</evidence>
<name>A0A4Q2R799_9HYPH</name>
<dbReference type="Proteomes" id="UP000289411">
    <property type="component" value="Unassembled WGS sequence"/>
</dbReference>
<dbReference type="AlphaFoldDB" id="A0A4Q2R799"/>
<reference evidence="1 2" key="2">
    <citation type="submission" date="2019-02" db="EMBL/GenBank/DDBJ databases">
        <title>'Lichenibacterium ramalinii' gen. nov. sp. nov., 'Lichenibacterium minor' gen. nov. sp. nov.</title>
        <authorList>
            <person name="Pankratov T."/>
        </authorList>
    </citation>
    <scope>NUCLEOTIDE SEQUENCE [LARGE SCALE GENOMIC DNA]</scope>
    <source>
        <strain evidence="1 2">RmlP001</strain>
    </source>
</reference>
<dbReference type="Gene3D" id="1.10.260.40">
    <property type="entry name" value="lambda repressor-like DNA-binding domains"/>
    <property type="match status" value="1"/>
</dbReference>
<proteinExistence type="predicted"/>
<keyword evidence="2" id="KW-1185">Reference proteome</keyword>
<gene>
    <name evidence="1" type="ORF">D3272_26615</name>
</gene>
<dbReference type="RefSeq" id="WP_129222272.1">
    <property type="nucleotide sequence ID" value="NZ_QYBC01000046.1"/>
</dbReference>
<dbReference type="EMBL" id="QYBC01000046">
    <property type="protein sequence ID" value="RYB01354.1"/>
    <property type="molecule type" value="Genomic_DNA"/>
</dbReference>
<sequence>MITGRQIREARALLGLQRSQLAARVRNITTATIMRAELVDGEPPITTAQADALKEALERAGIEFTSDPPSARLRAAEP</sequence>
<reference evidence="1 2" key="1">
    <citation type="submission" date="2018-09" db="EMBL/GenBank/DDBJ databases">
        <authorList>
            <person name="Grouzdev D.S."/>
            <person name="Krutkina M.S."/>
        </authorList>
    </citation>
    <scope>NUCLEOTIDE SEQUENCE [LARGE SCALE GENOMIC DNA]</scope>
    <source>
        <strain evidence="1 2">RmlP001</strain>
    </source>
</reference>
<dbReference type="GO" id="GO:0003677">
    <property type="term" value="F:DNA binding"/>
    <property type="evidence" value="ECO:0007669"/>
    <property type="project" value="InterPro"/>
</dbReference>
<comment type="caution">
    <text evidence="1">The sequence shown here is derived from an EMBL/GenBank/DDBJ whole genome shotgun (WGS) entry which is preliminary data.</text>
</comment>
<evidence type="ECO:0000313" key="2">
    <source>
        <dbReference type="Proteomes" id="UP000289411"/>
    </source>
</evidence>